<sequence>MSCLSKSPIPFGASSKARPSRTDELENAFKGIVPSARESVLKAVDFHFLTHLLVSYNATTSEEDRRLYEALELLENTYKVNMGYWHSMLVVSTLFRVVCPIVWGPTSVEIYKKRAQYGTSLHRTAPDQVLELLDGIRMWQTVLDHSRPPLEGKDARTLYAVRFLLRLFLSMMHAGSEQNCLALTFSCTSSRDASVRKLAYCVLQRFLSLLQVPLVVLFLPDTSCSASSSILLQELDIESADDRYRNLYVYLLRFFKQSIEQDAPRLPHMVSHFFARVSKLILHPESPVYTAVLSFLVLKPIIDLNNVPELYKMLLSSSTEHHNEEREWILKLVYEGLIEPMDYNVLQNRSVVFCFTVSKPHLIFFVQLRSEADPVIVSDVHDQHEHQTTDPFDSEGGRANAIRGPRPLLPNESAYMDSDRHRREWCAAKRFSNSQFSSAFQNRGLSWWEQCYLGQIYSILIESERKYCRRSGGGDSKVSYVVALASVRLTARQVVAAMNDIGAKPTAMENLHSIEETLNAKWRPKKKKKSS</sequence>
<organism evidence="2">
    <name type="scientific">Heligmosomoides polygyrus</name>
    <name type="common">Parasitic roundworm</name>
    <dbReference type="NCBI Taxonomy" id="6339"/>
    <lineage>
        <taxon>Eukaryota</taxon>
        <taxon>Metazoa</taxon>
        <taxon>Ecdysozoa</taxon>
        <taxon>Nematoda</taxon>
        <taxon>Chromadorea</taxon>
        <taxon>Rhabditida</taxon>
        <taxon>Rhabditina</taxon>
        <taxon>Rhabditomorpha</taxon>
        <taxon>Strongyloidea</taxon>
        <taxon>Heligmosomidae</taxon>
        <taxon>Heligmosomoides</taxon>
    </lineage>
</organism>
<proteinExistence type="predicted"/>
<evidence type="ECO:0000259" key="1">
    <source>
        <dbReference type="Pfam" id="PF16201"/>
    </source>
</evidence>
<dbReference type="GO" id="GO:0000466">
    <property type="term" value="P:maturation of 5.8S rRNA from tricistronic rRNA transcript (SSU-rRNA, 5.8S rRNA, LSU-rRNA)"/>
    <property type="evidence" value="ECO:0007669"/>
    <property type="project" value="TreeGrafter"/>
</dbReference>
<feature type="domain" description="URB1 C-terminal" evidence="1">
    <location>
        <begin position="181"/>
        <end position="352"/>
    </location>
</feature>
<reference evidence="2" key="1">
    <citation type="submission" date="2018-11" db="EMBL/GenBank/DDBJ databases">
        <authorList>
            <consortium name="Pathogen Informatics"/>
        </authorList>
    </citation>
    <scope>NUCLEOTIDE SEQUENCE [LARGE SCALE GENOMIC DNA]</scope>
</reference>
<dbReference type="GO" id="GO:0005730">
    <property type="term" value="C:nucleolus"/>
    <property type="evidence" value="ECO:0007669"/>
    <property type="project" value="TreeGrafter"/>
</dbReference>
<protein>
    <recommendedName>
        <fullName evidence="1">URB1 C-terminal domain-containing protein</fullName>
    </recommendedName>
</protein>
<evidence type="ECO:0000313" key="2">
    <source>
        <dbReference type="EMBL" id="VDP19352.1"/>
    </source>
</evidence>
<dbReference type="GO" id="GO:0000463">
    <property type="term" value="P:maturation of LSU-rRNA from tricistronic rRNA transcript (SSU-rRNA, 5.8S rRNA, LSU-rRNA)"/>
    <property type="evidence" value="ECO:0007669"/>
    <property type="project" value="TreeGrafter"/>
</dbReference>
<dbReference type="InterPro" id="IPR032436">
    <property type="entry name" value="URB1_C"/>
</dbReference>
<dbReference type="Pfam" id="PF16201">
    <property type="entry name" value="NopRA1"/>
    <property type="match status" value="1"/>
</dbReference>
<name>A0A3P8AYE8_HELPZ</name>
<dbReference type="PANTHER" id="PTHR13500:SF0">
    <property type="entry name" value="NUCLEOLAR PRE-RIBOSOMAL-ASSOCIATED PROTEIN 1"/>
    <property type="match status" value="1"/>
</dbReference>
<dbReference type="AlphaFoldDB" id="A0A3P8AYE8"/>
<dbReference type="PANTHER" id="PTHR13500">
    <property type="entry name" value="NUCLEOLAR PRERIBOSOMAL-ASSOCIATED PROTEIN 1"/>
    <property type="match status" value="1"/>
</dbReference>
<gene>
    <name evidence="2" type="ORF">HPBE_LOCUS20322</name>
</gene>
<dbReference type="EMBL" id="UZAH01032051">
    <property type="protein sequence ID" value="VDP19352.1"/>
    <property type="molecule type" value="Genomic_DNA"/>
</dbReference>
<dbReference type="OrthoDB" id="72892at2759"/>
<accession>A0A3P8AYE8</accession>
<dbReference type="InterPro" id="IPR039844">
    <property type="entry name" value="URB1"/>
</dbReference>